<dbReference type="Proteomes" id="UP000275078">
    <property type="component" value="Unassembled WGS sequence"/>
</dbReference>
<evidence type="ECO:0000313" key="2">
    <source>
        <dbReference type="Proteomes" id="UP000275078"/>
    </source>
</evidence>
<organism evidence="1 2">
    <name type="scientific">Ascobolus immersus RN42</name>
    <dbReference type="NCBI Taxonomy" id="1160509"/>
    <lineage>
        <taxon>Eukaryota</taxon>
        <taxon>Fungi</taxon>
        <taxon>Dikarya</taxon>
        <taxon>Ascomycota</taxon>
        <taxon>Pezizomycotina</taxon>
        <taxon>Pezizomycetes</taxon>
        <taxon>Pezizales</taxon>
        <taxon>Ascobolaceae</taxon>
        <taxon>Ascobolus</taxon>
    </lineage>
</organism>
<dbReference type="EMBL" id="ML119678">
    <property type="protein sequence ID" value="RPA81592.1"/>
    <property type="molecule type" value="Genomic_DNA"/>
</dbReference>
<gene>
    <name evidence="1" type="ORF">BJ508DRAFT_306422</name>
</gene>
<proteinExistence type="predicted"/>
<evidence type="ECO:0000313" key="1">
    <source>
        <dbReference type="EMBL" id="RPA81592.1"/>
    </source>
</evidence>
<name>A0A3N4I680_ASCIM</name>
<keyword evidence="2" id="KW-1185">Reference proteome</keyword>
<protein>
    <submittedName>
        <fullName evidence="1">Uncharacterized protein</fullName>
    </submittedName>
</protein>
<dbReference type="AlphaFoldDB" id="A0A3N4I680"/>
<accession>A0A3N4I680</accession>
<sequence length="139" mass="16006">MGLIAELLPPETLDERYHFFKTRPANVFQCPPDCHMWTTWGINDIKQMCWNCGHKRVVPLPEHHPRAGGEQGKRVGEGWWDGRWVSQVMGDINAGRSFWFLSSWPQQQPGFVVCLVRCIVQQQLHHLGGILVYELAISN</sequence>
<reference evidence="1 2" key="1">
    <citation type="journal article" date="2018" name="Nat. Ecol. Evol.">
        <title>Pezizomycetes genomes reveal the molecular basis of ectomycorrhizal truffle lifestyle.</title>
        <authorList>
            <person name="Murat C."/>
            <person name="Payen T."/>
            <person name="Noel B."/>
            <person name="Kuo A."/>
            <person name="Morin E."/>
            <person name="Chen J."/>
            <person name="Kohler A."/>
            <person name="Krizsan K."/>
            <person name="Balestrini R."/>
            <person name="Da Silva C."/>
            <person name="Montanini B."/>
            <person name="Hainaut M."/>
            <person name="Levati E."/>
            <person name="Barry K.W."/>
            <person name="Belfiori B."/>
            <person name="Cichocki N."/>
            <person name="Clum A."/>
            <person name="Dockter R.B."/>
            <person name="Fauchery L."/>
            <person name="Guy J."/>
            <person name="Iotti M."/>
            <person name="Le Tacon F."/>
            <person name="Lindquist E.A."/>
            <person name="Lipzen A."/>
            <person name="Malagnac F."/>
            <person name="Mello A."/>
            <person name="Molinier V."/>
            <person name="Miyauchi S."/>
            <person name="Poulain J."/>
            <person name="Riccioni C."/>
            <person name="Rubini A."/>
            <person name="Sitrit Y."/>
            <person name="Splivallo R."/>
            <person name="Traeger S."/>
            <person name="Wang M."/>
            <person name="Zifcakova L."/>
            <person name="Wipf D."/>
            <person name="Zambonelli A."/>
            <person name="Paolocci F."/>
            <person name="Nowrousian M."/>
            <person name="Ottonello S."/>
            <person name="Baldrian P."/>
            <person name="Spatafora J.W."/>
            <person name="Henrissat B."/>
            <person name="Nagy L.G."/>
            <person name="Aury J.M."/>
            <person name="Wincker P."/>
            <person name="Grigoriev I.V."/>
            <person name="Bonfante P."/>
            <person name="Martin F.M."/>
        </authorList>
    </citation>
    <scope>NUCLEOTIDE SEQUENCE [LARGE SCALE GENOMIC DNA]</scope>
    <source>
        <strain evidence="1 2">RN42</strain>
    </source>
</reference>